<dbReference type="EMBL" id="LSTV01000005">
    <property type="protein sequence ID" value="OAH49207.1"/>
    <property type="molecule type" value="Genomic_DNA"/>
</dbReference>
<protein>
    <recommendedName>
        <fullName evidence="1">DUF2087 domain-containing protein</fullName>
    </recommendedName>
</protein>
<dbReference type="Proteomes" id="UP000076998">
    <property type="component" value="Unassembled WGS sequence"/>
</dbReference>
<proteinExistence type="predicted"/>
<dbReference type="OrthoDB" id="529288at2"/>
<evidence type="ECO:0000313" key="3">
    <source>
        <dbReference type="Proteomes" id="UP000076998"/>
    </source>
</evidence>
<organism evidence="2 3">
    <name type="scientific">Microbacterium oleivorans</name>
    <dbReference type="NCBI Taxonomy" id="273677"/>
    <lineage>
        <taxon>Bacteria</taxon>
        <taxon>Bacillati</taxon>
        <taxon>Actinomycetota</taxon>
        <taxon>Actinomycetes</taxon>
        <taxon>Micrococcales</taxon>
        <taxon>Microbacteriaceae</taxon>
        <taxon>Microbacterium</taxon>
    </lineage>
</organism>
<feature type="domain" description="DUF2087" evidence="1">
    <location>
        <begin position="101"/>
        <end position="169"/>
    </location>
</feature>
<name>A0A177K818_9MICO</name>
<dbReference type="InterPro" id="IPR018656">
    <property type="entry name" value="DUF2087"/>
</dbReference>
<gene>
    <name evidence="2" type="ORF">AYL44_13835</name>
</gene>
<evidence type="ECO:0000259" key="1">
    <source>
        <dbReference type="Pfam" id="PF09860"/>
    </source>
</evidence>
<dbReference type="Pfam" id="PF09860">
    <property type="entry name" value="DUF2087"/>
    <property type="match status" value="1"/>
</dbReference>
<reference evidence="2 3" key="1">
    <citation type="submission" date="2016-02" db="EMBL/GenBank/DDBJ databases">
        <authorList>
            <person name="Wen L."/>
            <person name="He K."/>
            <person name="Yang H."/>
        </authorList>
    </citation>
    <scope>NUCLEOTIDE SEQUENCE [LARGE SCALE GENOMIC DNA]</scope>
    <source>
        <strain evidence="2 3">CD11_3</strain>
    </source>
</reference>
<comment type="caution">
    <text evidence="2">The sequence shown here is derived from an EMBL/GenBank/DDBJ whole genome shotgun (WGS) entry which is preliminary data.</text>
</comment>
<accession>A0A177K818</accession>
<evidence type="ECO:0000313" key="2">
    <source>
        <dbReference type="EMBL" id="OAH49207.1"/>
    </source>
</evidence>
<dbReference type="RefSeq" id="WP_064003984.1">
    <property type="nucleotide sequence ID" value="NZ_LSTV01000005.1"/>
</dbReference>
<sequence>MTADGRAPGDGWRPIVAALANDRAREVFARLTLGESLTEAVARLSPSRRRHVVETLQRAGLVTGDGDDLRADGSAFARTLAETPAAPRPTGVERFLSPDGRLTGYPAHAEERRRLLALIAGRILRPGEVVDEQTVNERLALISDDVAVLRRYLVDHELVERTRSGTEYALVADPTAG</sequence>
<dbReference type="AlphaFoldDB" id="A0A177K818"/>